<dbReference type="Proteomes" id="UP001614394">
    <property type="component" value="Unassembled WGS sequence"/>
</dbReference>
<dbReference type="Pfam" id="PF13193">
    <property type="entry name" value="AMP-binding_C"/>
    <property type="match status" value="1"/>
</dbReference>
<evidence type="ECO:0000256" key="3">
    <source>
        <dbReference type="SAM" id="MobiDB-lite"/>
    </source>
</evidence>
<sequence>MADHGGIDAGPHRTGTTDSTSGGLLPARIEEQVRRTPEAVAVSDGGTDLTYAELNARSNRLAHHLIAGGAGPEQLVAVGMRRSLDLVVAFLAVLKAGAAYLPLDLDNPAERLTFMMADARPALLVTTAAEAGSATGDQPVIALDDPETAALVAAAPATDPGDADRTAPLRPDNPAYVIYTSGSTGRPKGVVVTHRPLAAYLDYARATYPSAAGRALLHSSVAFDMTVTTLYAPLVSGGRVQVGPLEEVRERPTFLKVTPSHMALLATLPPESAPTGELVVGGELLLSETVETFRKDNPGVTVINEYGPTEATVGCCVHILAPDDELPPGAVSIGRPTHTSELHVLDGSLRPVPAGETGELYIAGGQLARGYLNRPGLTAERFVADPFGAPGSRMYRTGDRVRRSADGTLDFLGRFDGQVKIRGFRIELGEIESALLRRLEVGQAAVTVHQEGAGSAHLIAYVVPSSKGGIDVGRLSAYAAETLPEYMVPSVILTLDALPLNANGKLEAGSLPVPRFASLTAFRAPWTEVQTLLCELFAQYSGAARVGVDDDFFALGGTSLGAAQVANKARRSGVRFSLQDVVDHRTALRLAAAVAEDSDAAAPVPSLSTT</sequence>
<keyword evidence="6" id="KW-1185">Reference proteome</keyword>
<dbReference type="InterPro" id="IPR020459">
    <property type="entry name" value="AMP-binding"/>
</dbReference>
<dbReference type="Gene3D" id="2.30.38.10">
    <property type="entry name" value="Luciferase, Domain 3"/>
    <property type="match status" value="1"/>
</dbReference>
<dbReference type="PANTHER" id="PTHR45527:SF1">
    <property type="entry name" value="FATTY ACID SYNTHASE"/>
    <property type="match status" value="1"/>
</dbReference>
<dbReference type="InterPro" id="IPR020806">
    <property type="entry name" value="PKS_PP-bd"/>
</dbReference>
<dbReference type="InterPro" id="IPR036736">
    <property type="entry name" value="ACP-like_sf"/>
</dbReference>
<dbReference type="NCBIfam" id="TIGR01733">
    <property type="entry name" value="AA-adenyl-dom"/>
    <property type="match status" value="1"/>
</dbReference>
<dbReference type="Gene3D" id="3.40.50.980">
    <property type="match status" value="2"/>
</dbReference>
<feature type="domain" description="Carrier" evidence="4">
    <location>
        <begin position="524"/>
        <end position="598"/>
    </location>
</feature>
<protein>
    <submittedName>
        <fullName evidence="5">Amino acid adenylation domain-containing protein</fullName>
    </submittedName>
</protein>
<evidence type="ECO:0000313" key="5">
    <source>
        <dbReference type="EMBL" id="MFI9099267.1"/>
    </source>
</evidence>
<dbReference type="InterPro" id="IPR025110">
    <property type="entry name" value="AMP-bd_C"/>
</dbReference>
<dbReference type="SUPFAM" id="SSF47336">
    <property type="entry name" value="ACP-like"/>
    <property type="match status" value="1"/>
</dbReference>
<dbReference type="CDD" id="cd05930">
    <property type="entry name" value="A_NRPS"/>
    <property type="match status" value="1"/>
</dbReference>
<dbReference type="InterPro" id="IPR010071">
    <property type="entry name" value="AA_adenyl_dom"/>
</dbReference>
<dbReference type="SUPFAM" id="SSF56801">
    <property type="entry name" value="Acetyl-CoA synthetase-like"/>
    <property type="match status" value="1"/>
</dbReference>
<dbReference type="PROSITE" id="PS50075">
    <property type="entry name" value="CARRIER"/>
    <property type="match status" value="1"/>
</dbReference>
<dbReference type="RefSeq" id="WP_399643558.1">
    <property type="nucleotide sequence ID" value="NZ_JBITYG010000001.1"/>
</dbReference>
<gene>
    <name evidence="5" type="ORF">ACIGXA_01995</name>
</gene>
<dbReference type="PRINTS" id="PR00154">
    <property type="entry name" value="AMPBINDING"/>
</dbReference>
<evidence type="ECO:0000259" key="4">
    <source>
        <dbReference type="PROSITE" id="PS50075"/>
    </source>
</evidence>
<dbReference type="EMBL" id="JBITYG010000001">
    <property type="protein sequence ID" value="MFI9099267.1"/>
    <property type="molecule type" value="Genomic_DNA"/>
</dbReference>
<dbReference type="Pfam" id="PF00550">
    <property type="entry name" value="PP-binding"/>
    <property type="match status" value="1"/>
</dbReference>
<dbReference type="Gene3D" id="3.30.300.30">
    <property type="match status" value="1"/>
</dbReference>
<reference evidence="5 6" key="1">
    <citation type="submission" date="2024-10" db="EMBL/GenBank/DDBJ databases">
        <title>The Natural Products Discovery Center: Release of the First 8490 Sequenced Strains for Exploring Actinobacteria Biosynthetic Diversity.</title>
        <authorList>
            <person name="Kalkreuter E."/>
            <person name="Kautsar S.A."/>
            <person name="Yang D."/>
            <person name="Bader C.D."/>
            <person name="Teijaro C.N."/>
            <person name="Fluegel L."/>
            <person name="Davis C.M."/>
            <person name="Simpson J.R."/>
            <person name="Lauterbach L."/>
            <person name="Steele A.D."/>
            <person name="Gui C."/>
            <person name="Meng S."/>
            <person name="Li G."/>
            <person name="Viehrig K."/>
            <person name="Ye F."/>
            <person name="Su P."/>
            <person name="Kiefer A.F."/>
            <person name="Nichols A."/>
            <person name="Cepeda A.J."/>
            <person name="Yan W."/>
            <person name="Fan B."/>
            <person name="Jiang Y."/>
            <person name="Adhikari A."/>
            <person name="Zheng C.-J."/>
            <person name="Schuster L."/>
            <person name="Cowan T.M."/>
            <person name="Smanski M.J."/>
            <person name="Chevrette M.G."/>
            <person name="De Carvalho L.P.S."/>
            <person name="Shen B."/>
        </authorList>
    </citation>
    <scope>NUCLEOTIDE SEQUENCE [LARGE SCALE GENOMIC DNA]</scope>
    <source>
        <strain evidence="5 6">NPDC053399</strain>
    </source>
</reference>
<dbReference type="Pfam" id="PF00501">
    <property type="entry name" value="AMP-binding"/>
    <property type="match status" value="1"/>
</dbReference>
<comment type="caution">
    <text evidence="5">The sequence shown here is derived from an EMBL/GenBank/DDBJ whole genome shotgun (WGS) entry which is preliminary data.</text>
</comment>
<dbReference type="SMART" id="SM00823">
    <property type="entry name" value="PKS_PP"/>
    <property type="match status" value="1"/>
</dbReference>
<feature type="compositionally biased region" description="Low complexity" evidence="3">
    <location>
        <begin position="14"/>
        <end position="23"/>
    </location>
</feature>
<dbReference type="InterPro" id="IPR045851">
    <property type="entry name" value="AMP-bd_C_sf"/>
</dbReference>
<evidence type="ECO:0000256" key="2">
    <source>
        <dbReference type="ARBA" id="ARBA00022553"/>
    </source>
</evidence>
<proteinExistence type="predicted"/>
<dbReference type="PROSITE" id="PS00455">
    <property type="entry name" value="AMP_BINDING"/>
    <property type="match status" value="1"/>
</dbReference>
<evidence type="ECO:0000313" key="6">
    <source>
        <dbReference type="Proteomes" id="UP001614394"/>
    </source>
</evidence>
<dbReference type="InterPro" id="IPR000873">
    <property type="entry name" value="AMP-dep_synth/lig_dom"/>
</dbReference>
<dbReference type="Gene3D" id="1.10.1200.10">
    <property type="entry name" value="ACP-like"/>
    <property type="match status" value="1"/>
</dbReference>
<organism evidence="5 6">
    <name type="scientific">Streptomyces fildesensis</name>
    <dbReference type="NCBI Taxonomy" id="375757"/>
    <lineage>
        <taxon>Bacteria</taxon>
        <taxon>Bacillati</taxon>
        <taxon>Actinomycetota</taxon>
        <taxon>Actinomycetes</taxon>
        <taxon>Kitasatosporales</taxon>
        <taxon>Streptomycetaceae</taxon>
        <taxon>Streptomyces</taxon>
    </lineage>
</organism>
<dbReference type="PANTHER" id="PTHR45527">
    <property type="entry name" value="NONRIBOSOMAL PEPTIDE SYNTHETASE"/>
    <property type="match status" value="1"/>
</dbReference>
<evidence type="ECO:0000256" key="1">
    <source>
        <dbReference type="ARBA" id="ARBA00022450"/>
    </source>
</evidence>
<accession>A0ABW8C065</accession>
<keyword evidence="1" id="KW-0596">Phosphopantetheine</keyword>
<dbReference type="InterPro" id="IPR020845">
    <property type="entry name" value="AMP-binding_CS"/>
</dbReference>
<name>A0ABW8C065_9ACTN</name>
<feature type="region of interest" description="Disordered" evidence="3">
    <location>
        <begin position="1"/>
        <end position="24"/>
    </location>
</feature>
<dbReference type="InterPro" id="IPR009081">
    <property type="entry name" value="PP-bd_ACP"/>
</dbReference>
<keyword evidence="2" id="KW-0597">Phosphoprotein</keyword>